<evidence type="ECO:0008006" key="4">
    <source>
        <dbReference type="Google" id="ProtNLM"/>
    </source>
</evidence>
<proteinExistence type="predicted"/>
<evidence type="ECO:0000313" key="2">
    <source>
        <dbReference type="EMBL" id="PAB60425.1"/>
    </source>
</evidence>
<feature type="transmembrane region" description="Helical" evidence="1">
    <location>
        <begin position="56"/>
        <end position="76"/>
    </location>
</feature>
<dbReference type="AlphaFoldDB" id="A0A267MNG8"/>
<protein>
    <recommendedName>
        <fullName evidence="4">DUF2569 domain-containing protein</fullName>
    </recommendedName>
</protein>
<evidence type="ECO:0000313" key="3">
    <source>
        <dbReference type="Proteomes" id="UP000216024"/>
    </source>
</evidence>
<feature type="transmembrane region" description="Helical" evidence="1">
    <location>
        <begin position="12"/>
        <end position="36"/>
    </location>
</feature>
<dbReference type="OrthoDB" id="1550681at2"/>
<reference evidence="2 3" key="1">
    <citation type="submission" date="2017-06" db="EMBL/GenBank/DDBJ databases">
        <title>Draft genome sequence of anaerobic fermentative bacterium Anaeromicrobium sediminis DY2726D isolated from West Pacific Ocean sediments.</title>
        <authorList>
            <person name="Zeng X."/>
        </authorList>
    </citation>
    <scope>NUCLEOTIDE SEQUENCE [LARGE SCALE GENOMIC DNA]</scope>
    <source>
        <strain evidence="2 3">DY2726D</strain>
    </source>
</reference>
<comment type="caution">
    <text evidence="2">The sequence shown here is derived from an EMBL/GenBank/DDBJ whole genome shotgun (WGS) entry which is preliminary data.</text>
</comment>
<feature type="transmembrane region" description="Helical" evidence="1">
    <location>
        <begin position="115"/>
        <end position="132"/>
    </location>
</feature>
<accession>A0A267MNG8</accession>
<keyword evidence="1" id="KW-1133">Transmembrane helix</keyword>
<evidence type="ECO:0000256" key="1">
    <source>
        <dbReference type="SAM" id="Phobius"/>
    </source>
</evidence>
<sequence>MSKERLSRGIKTIVWVNSIAAVITSIFWILVMFKIFIQQNNDIAMDMASKASTLGFLISDLVLAVPILIISIPGLLKLRSWGWTFGQMANILWIYSLTSLWARDIYTGVLTPGDIIFLPFAFFSIWSINYLWRNRRRFNIS</sequence>
<name>A0A267MNG8_9FIRM</name>
<gene>
    <name evidence="2" type="ORF">CCE28_05890</name>
</gene>
<dbReference type="Proteomes" id="UP000216024">
    <property type="component" value="Unassembled WGS sequence"/>
</dbReference>
<organism evidence="2 3">
    <name type="scientific">Anaeromicrobium sediminis</name>
    <dbReference type="NCBI Taxonomy" id="1478221"/>
    <lineage>
        <taxon>Bacteria</taxon>
        <taxon>Bacillati</taxon>
        <taxon>Bacillota</taxon>
        <taxon>Clostridia</taxon>
        <taxon>Peptostreptococcales</taxon>
        <taxon>Thermotaleaceae</taxon>
        <taxon>Anaeromicrobium</taxon>
    </lineage>
</organism>
<dbReference type="EMBL" id="NIBG01000003">
    <property type="protein sequence ID" value="PAB60425.1"/>
    <property type="molecule type" value="Genomic_DNA"/>
</dbReference>
<keyword evidence="1" id="KW-0472">Membrane</keyword>
<dbReference type="RefSeq" id="WP_095131921.1">
    <property type="nucleotide sequence ID" value="NZ_NIBG01000003.1"/>
</dbReference>
<keyword evidence="1" id="KW-0812">Transmembrane</keyword>
<feature type="transmembrane region" description="Helical" evidence="1">
    <location>
        <begin position="83"/>
        <end position="103"/>
    </location>
</feature>
<keyword evidence="3" id="KW-1185">Reference proteome</keyword>